<dbReference type="SUPFAM" id="SSF88713">
    <property type="entry name" value="Glycoside hydrolase/deacetylase"/>
    <property type="match status" value="1"/>
</dbReference>
<proteinExistence type="predicted"/>
<dbReference type="STRING" id="28066.RF819_11555"/>
<dbReference type="Proteomes" id="UP000190750">
    <property type="component" value="Unassembled WGS sequence"/>
</dbReference>
<comment type="caution">
    <text evidence="1">The sequence shown here is derived from an EMBL/GenBank/DDBJ whole genome shotgun (WGS) entry which is preliminary data.</text>
</comment>
<reference evidence="1 2" key="1">
    <citation type="submission" date="2017-01" db="EMBL/GenBank/DDBJ databases">
        <title>Genome sequencing of Rhodoferax fermentans JCM 7819.</title>
        <authorList>
            <person name="Kim Y.J."/>
            <person name="Farh M.E.-A."/>
            <person name="Yang D.-C."/>
        </authorList>
    </citation>
    <scope>NUCLEOTIDE SEQUENCE [LARGE SCALE GENOMIC DNA]</scope>
    <source>
        <strain evidence="1 2">JCM 7819</strain>
    </source>
</reference>
<name>A0A1T1AY82_RHOFE</name>
<evidence type="ECO:0000313" key="1">
    <source>
        <dbReference type="EMBL" id="OOV09082.1"/>
    </source>
</evidence>
<evidence type="ECO:0008006" key="3">
    <source>
        <dbReference type="Google" id="ProtNLM"/>
    </source>
</evidence>
<keyword evidence="2" id="KW-1185">Reference proteome</keyword>
<organism evidence="1 2">
    <name type="scientific">Rhodoferax fermentans</name>
    <dbReference type="NCBI Taxonomy" id="28066"/>
    <lineage>
        <taxon>Bacteria</taxon>
        <taxon>Pseudomonadati</taxon>
        <taxon>Pseudomonadota</taxon>
        <taxon>Betaproteobacteria</taxon>
        <taxon>Burkholderiales</taxon>
        <taxon>Comamonadaceae</taxon>
        <taxon>Rhodoferax</taxon>
    </lineage>
</organism>
<dbReference type="Gene3D" id="3.20.20.370">
    <property type="entry name" value="Glycoside hydrolase/deacetylase"/>
    <property type="match status" value="1"/>
</dbReference>
<dbReference type="RefSeq" id="WP_078366911.1">
    <property type="nucleotide sequence ID" value="NZ_MTJN01000002.1"/>
</dbReference>
<dbReference type="OrthoDB" id="9771584at2"/>
<sequence>MLQKVLEWPNRTPARLPPGHPPVMCVIVDTEEEFDWSKPFSRQCTATESIGAQETAHRAIYDRLGIVPTYVVDWPVATTPAAYSALRAIMREGRCEVGTHLHPWVSPPYVEVVNAHNSYAGNLLPELEAEKIKQLTNAIHDNFGHQPQVFKAGRYGLGPHTLGTLAALGYCVDASVVPYTAFNADGGPDYTNCTNTAFWFAAPRAPMLALPVTTAFCGALKGVGPALYPKLDHRFAATWRVKGLLARTHLLERIRLTPEGCDLVALKRLMMTISNSGQPMTLTYHSPSLVPGNTPYVRTVNELRGFLNTIEQCCQFFKEDLGGVFLTAMQIHQLLLKSK</sequence>
<dbReference type="EMBL" id="MTJN01000002">
    <property type="protein sequence ID" value="OOV09082.1"/>
    <property type="molecule type" value="Genomic_DNA"/>
</dbReference>
<evidence type="ECO:0000313" key="2">
    <source>
        <dbReference type="Proteomes" id="UP000190750"/>
    </source>
</evidence>
<dbReference type="InterPro" id="IPR011330">
    <property type="entry name" value="Glyco_hydro/deAcase_b/a-brl"/>
</dbReference>
<accession>A0A1T1AY82</accession>
<gene>
    <name evidence="1" type="ORF">RF819_11555</name>
</gene>
<dbReference type="GO" id="GO:0005975">
    <property type="term" value="P:carbohydrate metabolic process"/>
    <property type="evidence" value="ECO:0007669"/>
    <property type="project" value="InterPro"/>
</dbReference>
<dbReference type="AlphaFoldDB" id="A0A1T1AY82"/>
<protein>
    <recommendedName>
        <fullName evidence="3">WalW protein</fullName>
    </recommendedName>
</protein>